<organism evidence="1">
    <name type="scientific">Arundo donax</name>
    <name type="common">Giant reed</name>
    <name type="synonym">Donax arundinaceus</name>
    <dbReference type="NCBI Taxonomy" id="35708"/>
    <lineage>
        <taxon>Eukaryota</taxon>
        <taxon>Viridiplantae</taxon>
        <taxon>Streptophyta</taxon>
        <taxon>Embryophyta</taxon>
        <taxon>Tracheophyta</taxon>
        <taxon>Spermatophyta</taxon>
        <taxon>Magnoliopsida</taxon>
        <taxon>Liliopsida</taxon>
        <taxon>Poales</taxon>
        <taxon>Poaceae</taxon>
        <taxon>PACMAD clade</taxon>
        <taxon>Arundinoideae</taxon>
        <taxon>Arundineae</taxon>
        <taxon>Arundo</taxon>
    </lineage>
</organism>
<proteinExistence type="predicted"/>
<reference evidence="1" key="1">
    <citation type="submission" date="2014-09" db="EMBL/GenBank/DDBJ databases">
        <authorList>
            <person name="Magalhaes I.L.F."/>
            <person name="Oliveira U."/>
            <person name="Santos F.R."/>
            <person name="Vidigal T.H.D.A."/>
            <person name="Brescovit A.D."/>
            <person name="Santos A.J."/>
        </authorList>
    </citation>
    <scope>NUCLEOTIDE SEQUENCE</scope>
    <source>
        <tissue evidence="1">Shoot tissue taken approximately 20 cm above the soil surface</tissue>
    </source>
</reference>
<protein>
    <submittedName>
        <fullName evidence="1">Uncharacterized protein</fullName>
    </submittedName>
</protein>
<evidence type="ECO:0000313" key="1">
    <source>
        <dbReference type="EMBL" id="JAD61916.1"/>
    </source>
</evidence>
<name>A0A0A9BEZ6_ARUDO</name>
<accession>A0A0A9BEZ6</accession>
<sequence length="25" mass="3015">MDFRASYIVYILKEVDRIAVQNRTL</sequence>
<reference evidence="1" key="2">
    <citation type="journal article" date="2015" name="Data Brief">
        <title>Shoot transcriptome of the giant reed, Arundo donax.</title>
        <authorList>
            <person name="Barrero R.A."/>
            <person name="Guerrero F.D."/>
            <person name="Moolhuijzen P."/>
            <person name="Goolsby J.A."/>
            <person name="Tidwell J."/>
            <person name="Bellgard S.E."/>
            <person name="Bellgard M.I."/>
        </authorList>
    </citation>
    <scope>NUCLEOTIDE SEQUENCE</scope>
    <source>
        <tissue evidence="1">Shoot tissue taken approximately 20 cm above the soil surface</tissue>
    </source>
</reference>
<dbReference type="EMBL" id="GBRH01235979">
    <property type="protein sequence ID" value="JAD61916.1"/>
    <property type="molecule type" value="Transcribed_RNA"/>
</dbReference>
<dbReference type="AlphaFoldDB" id="A0A0A9BEZ6"/>